<keyword evidence="4 7" id="KW-0812">Transmembrane</keyword>
<keyword evidence="5 7" id="KW-1133">Transmembrane helix</keyword>
<comment type="caution">
    <text evidence="9">The sequence shown here is derived from an EMBL/GenBank/DDBJ whole genome shotgun (WGS) entry which is preliminary data.</text>
</comment>
<feature type="transmembrane region" description="Helical" evidence="7">
    <location>
        <begin position="12"/>
        <end position="35"/>
    </location>
</feature>
<dbReference type="Pfam" id="PF00528">
    <property type="entry name" value="BPD_transp_1"/>
    <property type="match status" value="1"/>
</dbReference>
<evidence type="ECO:0000256" key="3">
    <source>
        <dbReference type="ARBA" id="ARBA00022475"/>
    </source>
</evidence>
<protein>
    <submittedName>
        <fullName evidence="9">Molybdate transport system permease protein</fullName>
    </submittedName>
</protein>
<evidence type="ECO:0000313" key="9">
    <source>
        <dbReference type="EMBL" id="TDP81383.1"/>
    </source>
</evidence>
<dbReference type="PANTHER" id="PTHR30183">
    <property type="entry name" value="MOLYBDENUM TRANSPORT SYSTEM PERMEASE PROTEIN MODB"/>
    <property type="match status" value="1"/>
</dbReference>
<comment type="subcellular location">
    <subcellularLocation>
        <location evidence="1 7">Cell membrane</location>
        <topology evidence="1 7">Multi-pass membrane protein</topology>
    </subcellularLocation>
</comment>
<evidence type="ECO:0000256" key="7">
    <source>
        <dbReference type="RuleBase" id="RU363032"/>
    </source>
</evidence>
<keyword evidence="3" id="KW-1003">Cell membrane</keyword>
<evidence type="ECO:0000256" key="6">
    <source>
        <dbReference type="ARBA" id="ARBA00023136"/>
    </source>
</evidence>
<keyword evidence="6 7" id="KW-0472">Membrane</keyword>
<keyword evidence="10" id="KW-1185">Reference proteome</keyword>
<feature type="transmembrane region" description="Helical" evidence="7">
    <location>
        <begin position="47"/>
        <end position="68"/>
    </location>
</feature>
<evidence type="ECO:0000313" key="10">
    <source>
        <dbReference type="Proteomes" id="UP000294593"/>
    </source>
</evidence>
<feature type="transmembrane region" description="Helical" evidence="7">
    <location>
        <begin position="88"/>
        <end position="109"/>
    </location>
</feature>
<evidence type="ECO:0000259" key="8">
    <source>
        <dbReference type="PROSITE" id="PS50928"/>
    </source>
</evidence>
<dbReference type="PANTHER" id="PTHR30183:SF3">
    <property type="entry name" value="MOLYBDENUM TRANSPORT SYSTEM PERMEASE PROTEIN MODB"/>
    <property type="match status" value="1"/>
</dbReference>
<dbReference type="InterPro" id="IPR035906">
    <property type="entry name" value="MetI-like_sf"/>
</dbReference>
<dbReference type="RefSeq" id="WP_133610379.1">
    <property type="nucleotide sequence ID" value="NZ_SNXW01000008.1"/>
</dbReference>
<feature type="transmembrane region" description="Helical" evidence="7">
    <location>
        <begin position="211"/>
        <end position="232"/>
    </location>
</feature>
<dbReference type="GO" id="GO:0055085">
    <property type="term" value="P:transmembrane transport"/>
    <property type="evidence" value="ECO:0007669"/>
    <property type="project" value="InterPro"/>
</dbReference>
<dbReference type="InterPro" id="IPR000515">
    <property type="entry name" value="MetI-like"/>
</dbReference>
<evidence type="ECO:0000256" key="1">
    <source>
        <dbReference type="ARBA" id="ARBA00004651"/>
    </source>
</evidence>
<dbReference type="OrthoDB" id="7056428at2"/>
<evidence type="ECO:0000256" key="4">
    <source>
        <dbReference type="ARBA" id="ARBA00022692"/>
    </source>
</evidence>
<gene>
    <name evidence="9" type="ORF">EV672_108168</name>
</gene>
<dbReference type="CDD" id="cd06261">
    <property type="entry name" value="TM_PBP2"/>
    <property type="match status" value="1"/>
</dbReference>
<dbReference type="EMBL" id="SNXW01000008">
    <property type="protein sequence ID" value="TDP81383.1"/>
    <property type="molecule type" value="Genomic_DNA"/>
</dbReference>
<sequence length="254" mass="26860">MSDLETQALWLSLQLAVVTVLLATPLAVALATVMARTQWRGKVVLDTLILLPMGLPPAFIGVGLLLGLGHGGALGDWLHEVLGWRLSFFPVGVVLAVLAMTLPWMVRLLRPAFEATDPMLLAVARSLGASRWRAWWTLTLPMAAPAVASAAALGLAVAWGEAVATLLLAGLLQAQGLGGTAAPLDVVQALAAELAHSLARPDEAGAAQMSAWNLAAVAWAVALLAVGLSELARTRWRRRWRTRLHMPNPAPSQP</sequence>
<name>A0A4R6R639_9BURK</name>
<dbReference type="Gene3D" id="1.10.3720.10">
    <property type="entry name" value="MetI-like"/>
    <property type="match status" value="1"/>
</dbReference>
<keyword evidence="2 7" id="KW-0813">Transport</keyword>
<reference evidence="9 10" key="1">
    <citation type="submission" date="2019-03" db="EMBL/GenBank/DDBJ databases">
        <title>Genomic Encyclopedia of Type Strains, Phase IV (KMG-IV): sequencing the most valuable type-strain genomes for metagenomic binning, comparative biology and taxonomic classification.</title>
        <authorList>
            <person name="Goeker M."/>
        </authorList>
    </citation>
    <scope>NUCLEOTIDE SEQUENCE [LARGE SCALE GENOMIC DNA]</scope>
    <source>
        <strain evidence="9 10">DSM 11901</strain>
    </source>
</reference>
<dbReference type="GO" id="GO:0005886">
    <property type="term" value="C:plasma membrane"/>
    <property type="evidence" value="ECO:0007669"/>
    <property type="project" value="UniProtKB-SubCell"/>
</dbReference>
<evidence type="ECO:0000256" key="5">
    <source>
        <dbReference type="ARBA" id="ARBA00022989"/>
    </source>
</evidence>
<feature type="transmembrane region" description="Helical" evidence="7">
    <location>
        <begin position="135"/>
        <end position="159"/>
    </location>
</feature>
<organism evidence="9 10">
    <name type="scientific">Aquabacterium commune</name>
    <dbReference type="NCBI Taxonomy" id="70586"/>
    <lineage>
        <taxon>Bacteria</taxon>
        <taxon>Pseudomonadati</taxon>
        <taxon>Pseudomonadota</taxon>
        <taxon>Betaproteobacteria</taxon>
        <taxon>Burkholderiales</taxon>
        <taxon>Aquabacterium</taxon>
    </lineage>
</organism>
<dbReference type="PROSITE" id="PS50928">
    <property type="entry name" value="ABC_TM1"/>
    <property type="match status" value="1"/>
</dbReference>
<evidence type="ECO:0000256" key="2">
    <source>
        <dbReference type="ARBA" id="ARBA00022448"/>
    </source>
</evidence>
<dbReference type="Proteomes" id="UP000294593">
    <property type="component" value="Unassembled WGS sequence"/>
</dbReference>
<feature type="domain" description="ABC transmembrane type-1" evidence="8">
    <location>
        <begin position="9"/>
        <end position="232"/>
    </location>
</feature>
<dbReference type="AlphaFoldDB" id="A0A4R6R639"/>
<dbReference type="SUPFAM" id="SSF161098">
    <property type="entry name" value="MetI-like"/>
    <property type="match status" value="1"/>
</dbReference>
<comment type="similarity">
    <text evidence="7">Belongs to the binding-protein-dependent transport system permease family.</text>
</comment>
<proteinExistence type="inferred from homology"/>
<accession>A0A4R6R639</accession>